<dbReference type="Gene3D" id="1.10.287.130">
    <property type="match status" value="1"/>
</dbReference>
<dbReference type="PANTHER" id="PTHR45528:SF1">
    <property type="entry name" value="SENSOR HISTIDINE KINASE CPXA"/>
    <property type="match status" value="1"/>
</dbReference>
<evidence type="ECO:0000256" key="4">
    <source>
        <dbReference type="ARBA" id="ARBA00022475"/>
    </source>
</evidence>
<name>A0ABX2NAS5_9FIRM</name>
<dbReference type="SUPFAM" id="SSF47384">
    <property type="entry name" value="Homodimeric domain of signal transducing histidine kinase"/>
    <property type="match status" value="1"/>
</dbReference>
<evidence type="ECO:0000313" key="17">
    <source>
        <dbReference type="Proteomes" id="UP000540919"/>
    </source>
</evidence>
<organism evidence="16 17">
    <name type="scientific">Anaerococcus faecalis</name>
    <dbReference type="NCBI Taxonomy" id="2742993"/>
    <lineage>
        <taxon>Bacteria</taxon>
        <taxon>Bacillati</taxon>
        <taxon>Bacillota</taxon>
        <taxon>Tissierellia</taxon>
        <taxon>Tissierellales</taxon>
        <taxon>Peptoniphilaceae</taxon>
        <taxon>Anaerococcus</taxon>
    </lineage>
</organism>
<dbReference type="SUPFAM" id="SSF55874">
    <property type="entry name" value="ATPase domain of HSP90 chaperone/DNA topoisomerase II/histidine kinase"/>
    <property type="match status" value="1"/>
</dbReference>
<comment type="caution">
    <text evidence="16">The sequence shown here is derived from an EMBL/GenBank/DDBJ whole genome shotgun (WGS) entry which is preliminary data.</text>
</comment>
<evidence type="ECO:0000256" key="11">
    <source>
        <dbReference type="ARBA" id="ARBA00022989"/>
    </source>
</evidence>
<gene>
    <name evidence="16" type="ORF">HV819_07225</name>
</gene>
<feature type="transmembrane region" description="Helical" evidence="14">
    <location>
        <begin position="162"/>
        <end position="181"/>
    </location>
</feature>
<evidence type="ECO:0000256" key="7">
    <source>
        <dbReference type="ARBA" id="ARBA00022692"/>
    </source>
</evidence>
<dbReference type="SMART" id="SM00388">
    <property type="entry name" value="HisKA"/>
    <property type="match status" value="1"/>
</dbReference>
<dbReference type="GO" id="GO:0016301">
    <property type="term" value="F:kinase activity"/>
    <property type="evidence" value="ECO:0007669"/>
    <property type="project" value="UniProtKB-KW"/>
</dbReference>
<evidence type="ECO:0000256" key="3">
    <source>
        <dbReference type="ARBA" id="ARBA00012438"/>
    </source>
</evidence>
<comment type="subcellular location">
    <subcellularLocation>
        <location evidence="2">Cell membrane</location>
        <topology evidence="2">Multi-pass membrane protein</topology>
    </subcellularLocation>
</comment>
<dbReference type="InterPro" id="IPR005467">
    <property type="entry name" value="His_kinase_dom"/>
</dbReference>
<dbReference type="InterPro" id="IPR050398">
    <property type="entry name" value="HssS/ArlS-like"/>
</dbReference>
<dbReference type="InterPro" id="IPR003661">
    <property type="entry name" value="HisK_dim/P_dom"/>
</dbReference>
<dbReference type="SMART" id="SM00387">
    <property type="entry name" value="HATPase_c"/>
    <property type="match status" value="1"/>
</dbReference>
<evidence type="ECO:0000256" key="1">
    <source>
        <dbReference type="ARBA" id="ARBA00000085"/>
    </source>
</evidence>
<comment type="catalytic activity">
    <reaction evidence="1">
        <text>ATP + protein L-histidine = ADP + protein N-phospho-L-histidine.</text>
        <dbReference type="EC" id="2.7.13.3"/>
    </reaction>
</comment>
<keyword evidence="9 16" id="KW-0418">Kinase</keyword>
<dbReference type="CDD" id="cd00082">
    <property type="entry name" value="HisKA"/>
    <property type="match status" value="1"/>
</dbReference>
<evidence type="ECO:0000256" key="6">
    <source>
        <dbReference type="ARBA" id="ARBA00022679"/>
    </source>
</evidence>
<keyword evidence="8" id="KW-0547">Nucleotide-binding</keyword>
<evidence type="ECO:0000259" key="15">
    <source>
        <dbReference type="PROSITE" id="PS50109"/>
    </source>
</evidence>
<accession>A0ABX2NAS5</accession>
<dbReference type="InterPro" id="IPR036890">
    <property type="entry name" value="HATPase_C_sf"/>
</dbReference>
<evidence type="ECO:0000256" key="8">
    <source>
        <dbReference type="ARBA" id="ARBA00022741"/>
    </source>
</evidence>
<dbReference type="PRINTS" id="PR00344">
    <property type="entry name" value="BCTRLSENSOR"/>
</dbReference>
<dbReference type="EMBL" id="JABVBA010000007">
    <property type="protein sequence ID" value="NVF11769.1"/>
    <property type="molecule type" value="Genomic_DNA"/>
</dbReference>
<proteinExistence type="predicted"/>
<evidence type="ECO:0000256" key="2">
    <source>
        <dbReference type="ARBA" id="ARBA00004651"/>
    </source>
</evidence>
<reference evidence="16 17" key="1">
    <citation type="submission" date="2020-06" db="EMBL/GenBank/DDBJ databases">
        <title>Anaerococcus sp. nov., isolated form swine feces.</title>
        <authorList>
            <person name="Yu S."/>
        </authorList>
    </citation>
    <scope>NUCLEOTIDE SEQUENCE [LARGE SCALE GENOMIC DNA]</scope>
    <source>
        <strain evidence="16 17">AGMB00486</strain>
    </source>
</reference>
<keyword evidence="13 14" id="KW-0472">Membrane</keyword>
<keyword evidence="11 14" id="KW-1133">Transmembrane helix</keyword>
<keyword evidence="6" id="KW-0808">Transferase</keyword>
<dbReference type="Pfam" id="PF00512">
    <property type="entry name" value="HisKA"/>
    <property type="match status" value="1"/>
</dbReference>
<evidence type="ECO:0000256" key="12">
    <source>
        <dbReference type="ARBA" id="ARBA00023012"/>
    </source>
</evidence>
<dbReference type="Pfam" id="PF02518">
    <property type="entry name" value="HATPase_c"/>
    <property type="match status" value="1"/>
</dbReference>
<dbReference type="Proteomes" id="UP000540919">
    <property type="component" value="Unassembled WGS sequence"/>
</dbReference>
<dbReference type="CDD" id="cd00075">
    <property type="entry name" value="HATPase"/>
    <property type="match status" value="1"/>
</dbReference>
<dbReference type="RefSeq" id="WP_176269861.1">
    <property type="nucleotide sequence ID" value="NZ_JABVBA010000007.1"/>
</dbReference>
<sequence>MNDVYKLIKRFVGLLVLSGFLFFLINLLIFSAIMFKYIPDVDSSPYKIAEETANSLHFSKQGTYVLDKDISEKLEKSNAWAILIDNDTSEMIWHNNKLPSTIPTKYALSDISNLSIGYLNGYPTYTGANKDGLVVIGFPAESFWKHTSPTWKYNFISDMPRIIISFFIINILLMLMLYVLINLKLIKSIDSIIKGIQKLSLGKVVNIQEKGLLSEISTNINRTSTILQEQKQQLKKREMARINWIAGVSHDIRTPLSMVMGYAGQLENSPNLPKEVQKKASAIVKHSNRMKNLISDLNLASKLEYNMQPLMKKELKIVALVRQIVVDFMNIDIDDKYPIKWISGQELNKCLVYADENLLKRAISNLIQNSITHNECGCTIYVSMSKDEDYCNICVEDDGIGISDEQLETLKNTPHYMVCDNNLKEQRHGLGLKLVKQIIEGHKGKVSIGHSKLGGFKVVLTIPLIK</sequence>
<dbReference type="InterPro" id="IPR004358">
    <property type="entry name" value="Sig_transdc_His_kin-like_C"/>
</dbReference>
<feature type="transmembrane region" description="Helical" evidence="14">
    <location>
        <begin position="12"/>
        <end position="35"/>
    </location>
</feature>
<keyword evidence="5" id="KW-0597">Phosphoprotein</keyword>
<keyword evidence="10" id="KW-0067">ATP-binding</keyword>
<dbReference type="PROSITE" id="PS50109">
    <property type="entry name" value="HIS_KIN"/>
    <property type="match status" value="1"/>
</dbReference>
<protein>
    <recommendedName>
        <fullName evidence="3">histidine kinase</fullName>
        <ecNumber evidence="3">2.7.13.3</ecNumber>
    </recommendedName>
</protein>
<dbReference type="PANTHER" id="PTHR45528">
    <property type="entry name" value="SENSOR HISTIDINE KINASE CPXA"/>
    <property type="match status" value="1"/>
</dbReference>
<evidence type="ECO:0000256" key="14">
    <source>
        <dbReference type="SAM" id="Phobius"/>
    </source>
</evidence>
<evidence type="ECO:0000256" key="5">
    <source>
        <dbReference type="ARBA" id="ARBA00022553"/>
    </source>
</evidence>
<evidence type="ECO:0000313" key="16">
    <source>
        <dbReference type="EMBL" id="NVF11769.1"/>
    </source>
</evidence>
<dbReference type="Gene3D" id="3.30.565.10">
    <property type="entry name" value="Histidine kinase-like ATPase, C-terminal domain"/>
    <property type="match status" value="1"/>
</dbReference>
<keyword evidence="17" id="KW-1185">Reference proteome</keyword>
<keyword evidence="4" id="KW-1003">Cell membrane</keyword>
<dbReference type="EC" id="2.7.13.3" evidence="3"/>
<dbReference type="InterPro" id="IPR036097">
    <property type="entry name" value="HisK_dim/P_sf"/>
</dbReference>
<evidence type="ECO:0000256" key="13">
    <source>
        <dbReference type="ARBA" id="ARBA00023136"/>
    </source>
</evidence>
<keyword evidence="12" id="KW-0902">Two-component regulatory system</keyword>
<feature type="domain" description="Histidine kinase" evidence="15">
    <location>
        <begin position="247"/>
        <end position="466"/>
    </location>
</feature>
<evidence type="ECO:0000256" key="10">
    <source>
        <dbReference type="ARBA" id="ARBA00022840"/>
    </source>
</evidence>
<keyword evidence="7 14" id="KW-0812">Transmembrane</keyword>
<evidence type="ECO:0000256" key="9">
    <source>
        <dbReference type="ARBA" id="ARBA00022777"/>
    </source>
</evidence>
<dbReference type="InterPro" id="IPR003594">
    <property type="entry name" value="HATPase_dom"/>
</dbReference>